<dbReference type="EMBL" id="ALJD01000004">
    <property type="protein sequence ID" value="EJN59840.1"/>
    <property type="molecule type" value="Genomic_DNA"/>
</dbReference>
<reference evidence="1 2" key="1">
    <citation type="journal article" date="2012" name="J. Bacteriol.">
        <title>Draft Genome Sequence of the Extremely Halophilic Archaeon Halogranum salarium B-1T.</title>
        <authorList>
            <person name="Kim K.K."/>
            <person name="Lee K.C."/>
            <person name="Lee J.S."/>
        </authorList>
    </citation>
    <scope>NUCLEOTIDE SEQUENCE [LARGE SCALE GENOMIC DNA]</scope>
    <source>
        <strain evidence="1 2">B-1</strain>
    </source>
</reference>
<organism evidence="1 2">
    <name type="scientific">Halogranum salarium B-1</name>
    <dbReference type="NCBI Taxonomy" id="1210908"/>
    <lineage>
        <taxon>Archaea</taxon>
        <taxon>Methanobacteriati</taxon>
        <taxon>Methanobacteriota</taxon>
        <taxon>Stenosarchaea group</taxon>
        <taxon>Halobacteria</taxon>
        <taxon>Halobacteriales</taxon>
        <taxon>Haloferacaceae</taxon>
    </lineage>
</organism>
<evidence type="ECO:0000313" key="2">
    <source>
        <dbReference type="Proteomes" id="UP000007813"/>
    </source>
</evidence>
<comment type="caution">
    <text evidence="1">The sequence shown here is derived from an EMBL/GenBank/DDBJ whole genome shotgun (WGS) entry which is preliminary data.</text>
</comment>
<sequence length="300" mass="32545">MLSLLSRMEVNCEGCAGCCLDWRPLVSEATERPAAFDRERRGRRPSLDDTYNLVPLARDEVRDFLDAGYGDVMIPRLWEADEGDDSVTVDGYDLVAIADRPVFFVGLRKPPKPVAPFGVDSHWLDTCVFLDPNTLRCRIHGSPLYPRTCSDYPGQNLTLDRETECERVEAEFDGERLLDDTPPETVGLALGPQALGAKLFVYPDPDDLTGVVDRLVRRDLTAADRAQFVGAAVGSSPGTTTVDEVRAEEARETALAADSWAGRAIEAWQEVAGAVGSTVDGDAVSGATVEVTRGAPETGE</sequence>
<gene>
    <name evidence="1" type="ORF">HSB1_19980</name>
</gene>
<dbReference type="eggNOG" id="arCOG08138">
    <property type="taxonomic scope" value="Archaea"/>
</dbReference>
<dbReference type="AlphaFoldDB" id="J2ZGM2"/>
<accession>J2ZGM2</accession>
<dbReference type="Pfam" id="PF24375">
    <property type="entry name" value="DUF7531"/>
    <property type="match status" value="1"/>
</dbReference>
<dbReference type="InterPro" id="IPR055953">
    <property type="entry name" value="DUF7531"/>
</dbReference>
<evidence type="ECO:0000313" key="1">
    <source>
        <dbReference type="EMBL" id="EJN59840.1"/>
    </source>
</evidence>
<name>J2ZGM2_9EURY</name>
<dbReference type="Proteomes" id="UP000007813">
    <property type="component" value="Unassembled WGS sequence"/>
</dbReference>
<dbReference type="PATRIC" id="fig|1210908.3.peg.1917"/>
<proteinExistence type="predicted"/>
<protein>
    <submittedName>
        <fullName evidence="1">Uncharacterized protein</fullName>
    </submittedName>
</protein>